<dbReference type="GO" id="GO:0003724">
    <property type="term" value="F:RNA helicase activity"/>
    <property type="evidence" value="ECO:0007669"/>
    <property type="project" value="UniProtKB-EC"/>
</dbReference>
<dbReference type="PROSITE" id="PS51192">
    <property type="entry name" value="HELICASE_ATP_BIND_1"/>
    <property type="match status" value="1"/>
</dbReference>
<proteinExistence type="inferred from homology"/>
<dbReference type="GO" id="GO:0005840">
    <property type="term" value="C:ribosome"/>
    <property type="evidence" value="ECO:0007669"/>
    <property type="project" value="TreeGrafter"/>
</dbReference>
<sequence length="526" mass="59724">MNNFTFEELNLSEEIKKAIADMGFEQPSPIQAKAIPYILQGRDIIGQAQTGTGKTAAFGMPILDIVNSQDKSLQVLVLCPTRELAIQVAGEIRKLAKYKHDIKTLPVYGGQPIDRQIKALKKGVQIVIGTPGRVIDHINRKTLKMGNVKMVVLDEADEMLDMGFRDDIEEILQKVPENRQTIFFSATMPKAILDLTKKYQKNPEIVKVVHRELTVPNIEQFYIETREKNKLEVLTRLIDIYNPKLSVIFCNTKKKVDELVGDLQARGYFADALHGDLKQAQRDNVMSKFRNGTIEILVATDVAARGIDVDDVECVFNYDFPQDDEYYVHRIGRTGRAGRKGKAFSFVSGKEMYKLRDIKKYTKTKINRHEIPSLSDVEEIKTNLFLEKVKSVIEEGHLTKQVKFIEKLIEEDYTSLDIAAALLKMSMGDQIKEEIREEIFENTGAEEGMVRLFINIGRRHKVKAKDIVGAIAGETGISGKLIGTIDIYDRYTFVEVPREYAKDVLEIMKNIKIKGKKINIEPANKK</sequence>
<keyword evidence="6 12" id="KW-0067">ATP-binding</keyword>
<evidence type="ECO:0000256" key="5">
    <source>
        <dbReference type="ARBA" id="ARBA00022806"/>
    </source>
</evidence>
<dbReference type="CDD" id="cd12252">
    <property type="entry name" value="RRM_DbpA"/>
    <property type="match status" value="1"/>
</dbReference>
<dbReference type="InterPro" id="IPR014014">
    <property type="entry name" value="RNA_helicase_DEAD_Q_motif"/>
</dbReference>
<dbReference type="PROSITE" id="PS00039">
    <property type="entry name" value="DEAD_ATP_HELICASE"/>
    <property type="match status" value="1"/>
</dbReference>
<keyword evidence="17" id="KW-1185">Reference proteome</keyword>
<evidence type="ECO:0000256" key="7">
    <source>
        <dbReference type="ARBA" id="ARBA00023016"/>
    </source>
</evidence>
<feature type="short sequence motif" description="Q motif" evidence="11">
    <location>
        <begin position="4"/>
        <end position="32"/>
    </location>
</feature>
<dbReference type="Pfam" id="PF25399">
    <property type="entry name" value="DeaD_dimer"/>
    <property type="match status" value="1"/>
</dbReference>
<dbReference type="InterPro" id="IPR012677">
    <property type="entry name" value="Nucleotide-bd_a/b_plait_sf"/>
</dbReference>
<dbReference type="GO" id="GO:0009409">
    <property type="term" value="P:response to cold"/>
    <property type="evidence" value="ECO:0007669"/>
    <property type="project" value="TreeGrafter"/>
</dbReference>
<evidence type="ECO:0000256" key="1">
    <source>
        <dbReference type="ARBA" id="ARBA00012552"/>
    </source>
</evidence>
<evidence type="ECO:0000256" key="12">
    <source>
        <dbReference type="RuleBase" id="RU000492"/>
    </source>
</evidence>
<dbReference type="RefSeq" id="WP_072724960.1">
    <property type="nucleotide sequence ID" value="NZ_FQXH01000012.1"/>
</dbReference>
<dbReference type="InterPro" id="IPR027417">
    <property type="entry name" value="P-loop_NTPase"/>
</dbReference>
<dbReference type="PANTHER" id="PTHR47963">
    <property type="entry name" value="DEAD-BOX ATP-DEPENDENT RNA HELICASE 47, MITOCHONDRIAL"/>
    <property type="match status" value="1"/>
</dbReference>
<dbReference type="Gene3D" id="3.40.50.300">
    <property type="entry name" value="P-loop containing nucleotide triphosphate hydrolases"/>
    <property type="match status" value="2"/>
</dbReference>
<evidence type="ECO:0000256" key="9">
    <source>
        <dbReference type="ARBA" id="ARBA00047984"/>
    </source>
</evidence>
<dbReference type="Proteomes" id="UP000242520">
    <property type="component" value="Unassembled WGS sequence"/>
</dbReference>
<dbReference type="InterPro" id="IPR044742">
    <property type="entry name" value="DEAD/DEAH_RhlB"/>
</dbReference>
<reference evidence="17" key="1">
    <citation type="submission" date="2016-11" db="EMBL/GenBank/DDBJ databases">
        <authorList>
            <person name="Varghese N."/>
            <person name="Submissions S."/>
        </authorList>
    </citation>
    <scope>NUCLEOTIDE SEQUENCE [LARGE SCALE GENOMIC DNA]</scope>
    <source>
        <strain evidence="17">DSM 15285</strain>
    </source>
</reference>
<keyword evidence="3 12" id="KW-0547">Nucleotide-binding</keyword>
<dbReference type="FunFam" id="3.40.50.300:FF:000108">
    <property type="entry name" value="ATP-dependent RNA helicase RhlE"/>
    <property type="match status" value="1"/>
</dbReference>
<evidence type="ECO:0000256" key="2">
    <source>
        <dbReference type="ARBA" id="ARBA00022490"/>
    </source>
</evidence>
<dbReference type="PROSITE" id="PS51194">
    <property type="entry name" value="HELICASE_CTER"/>
    <property type="match status" value="1"/>
</dbReference>
<dbReference type="InterPro" id="IPR011545">
    <property type="entry name" value="DEAD/DEAH_box_helicase_dom"/>
</dbReference>
<protein>
    <recommendedName>
        <fullName evidence="10">ATP-dependent RNA helicase CshA</fullName>
        <ecNumber evidence="1">3.6.4.13</ecNumber>
    </recommendedName>
</protein>
<dbReference type="EMBL" id="FQXH01000012">
    <property type="protein sequence ID" value="SHH25332.1"/>
    <property type="molecule type" value="Genomic_DNA"/>
</dbReference>
<evidence type="ECO:0000256" key="10">
    <source>
        <dbReference type="ARBA" id="ARBA00067932"/>
    </source>
</evidence>
<keyword evidence="2" id="KW-0963">Cytoplasm</keyword>
<gene>
    <name evidence="16" type="ORF">SAMN02744040_01376</name>
</gene>
<dbReference type="InterPro" id="IPR001650">
    <property type="entry name" value="Helicase_C-like"/>
</dbReference>
<dbReference type="InterPro" id="IPR050547">
    <property type="entry name" value="DEAD_box_RNA_helicases"/>
</dbReference>
<dbReference type="SMART" id="SM00487">
    <property type="entry name" value="DEXDc"/>
    <property type="match status" value="1"/>
</dbReference>
<evidence type="ECO:0000259" key="13">
    <source>
        <dbReference type="PROSITE" id="PS51192"/>
    </source>
</evidence>
<keyword evidence="5 12" id="KW-0347">Helicase</keyword>
<dbReference type="GO" id="GO:0033592">
    <property type="term" value="F:RNA strand annealing activity"/>
    <property type="evidence" value="ECO:0007669"/>
    <property type="project" value="TreeGrafter"/>
</dbReference>
<dbReference type="Pfam" id="PF03880">
    <property type="entry name" value="DbpA"/>
    <property type="match status" value="1"/>
</dbReference>
<evidence type="ECO:0000256" key="3">
    <source>
        <dbReference type="ARBA" id="ARBA00022741"/>
    </source>
</evidence>
<evidence type="ECO:0000313" key="17">
    <source>
        <dbReference type="Proteomes" id="UP000242520"/>
    </source>
</evidence>
<evidence type="ECO:0000259" key="15">
    <source>
        <dbReference type="PROSITE" id="PS51195"/>
    </source>
</evidence>
<dbReference type="PROSITE" id="PS51195">
    <property type="entry name" value="Q_MOTIF"/>
    <property type="match status" value="1"/>
</dbReference>
<dbReference type="InterPro" id="IPR005580">
    <property type="entry name" value="DbpA/CsdA_RNA-bd_dom"/>
</dbReference>
<keyword evidence="4 12" id="KW-0378">Hydrolase</keyword>
<dbReference type="EC" id="3.6.4.13" evidence="1"/>
<comment type="similarity">
    <text evidence="8 12">Belongs to the DEAD box helicase family.</text>
</comment>
<evidence type="ECO:0000256" key="8">
    <source>
        <dbReference type="ARBA" id="ARBA00038437"/>
    </source>
</evidence>
<evidence type="ECO:0000259" key="14">
    <source>
        <dbReference type="PROSITE" id="PS51194"/>
    </source>
</evidence>
<dbReference type="InterPro" id="IPR000629">
    <property type="entry name" value="RNA-helicase_DEAD-box_CS"/>
</dbReference>
<dbReference type="Gene3D" id="3.30.70.330">
    <property type="match status" value="1"/>
</dbReference>
<keyword evidence="7" id="KW-0346">Stress response</keyword>
<accession>A0A1M5RG46</accession>
<organism evidence="16 17">
    <name type="scientific">Tepidibacter thalassicus DSM 15285</name>
    <dbReference type="NCBI Taxonomy" id="1123350"/>
    <lineage>
        <taxon>Bacteria</taxon>
        <taxon>Bacillati</taxon>
        <taxon>Bacillota</taxon>
        <taxon>Clostridia</taxon>
        <taxon>Peptostreptococcales</taxon>
        <taxon>Peptostreptococcaceae</taxon>
        <taxon>Tepidibacter</taxon>
    </lineage>
</organism>
<evidence type="ECO:0000256" key="4">
    <source>
        <dbReference type="ARBA" id="ARBA00022801"/>
    </source>
</evidence>
<dbReference type="SUPFAM" id="SSF52540">
    <property type="entry name" value="P-loop containing nucleoside triphosphate hydrolases"/>
    <property type="match status" value="1"/>
</dbReference>
<feature type="domain" description="DEAD-box RNA helicase Q" evidence="15">
    <location>
        <begin position="4"/>
        <end position="32"/>
    </location>
</feature>
<evidence type="ECO:0000256" key="11">
    <source>
        <dbReference type="PROSITE-ProRule" id="PRU00552"/>
    </source>
</evidence>
<dbReference type="STRING" id="1123350.SAMN02744040_01376"/>
<dbReference type="CDD" id="cd00268">
    <property type="entry name" value="DEADc"/>
    <property type="match status" value="1"/>
</dbReference>
<dbReference type="SMART" id="SM00490">
    <property type="entry name" value="HELICc"/>
    <property type="match status" value="1"/>
</dbReference>
<feature type="domain" description="Helicase C-terminal" evidence="14">
    <location>
        <begin position="217"/>
        <end position="379"/>
    </location>
</feature>
<dbReference type="PANTHER" id="PTHR47963:SF8">
    <property type="entry name" value="ATP-DEPENDENT RNA HELICASE DEAD"/>
    <property type="match status" value="1"/>
</dbReference>
<name>A0A1M5RG46_9FIRM</name>
<dbReference type="GO" id="GO:0016787">
    <property type="term" value="F:hydrolase activity"/>
    <property type="evidence" value="ECO:0007669"/>
    <property type="project" value="UniProtKB-KW"/>
</dbReference>
<dbReference type="InterPro" id="IPR014001">
    <property type="entry name" value="Helicase_ATP-bd"/>
</dbReference>
<dbReference type="Pfam" id="PF00270">
    <property type="entry name" value="DEAD"/>
    <property type="match status" value="1"/>
</dbReference>
<dbReference type="OrthoDB" id="9805696at2"/>
<dbReference type="CDD" id="cd18787">
    <property type="entry name" value="SF2_C_DEAD"/>
    <property type="match status" value="1"/>
</dbReference>
<feature type="domain" description="Helicase ATP-binding" evidence="13">
    <location>
        <begin position="35"/>
        <end position="206"/>
    </location>
</feature>
<evidence type="ECO:0000313" key="16">
    <source>
        <dbReference type="EMBL" id="SHH25332.1"/>
    </source>
</evidence>
<dbReference type="AlphaFoldDB" id="A0A1M5RG46"/>
<dbReference type="GO" id="GO:0005524">
    <property type="term" value="F:ATP binding"/>
    <property type="evidence" value="ECO:0007669"/>
    <property type="project" value="UniProtKB-KW"/>
</dbReference>
<dbReference type="Pfam" id="PF00271">
    <property type="entry name" value="Helicase_C"/>
    <property type="match status" value="1"/>
</dbReference>
<comment type="catalytic activity">
    <reaction evidence="9">
        <text>ATP + H2O = ADP + phosphate + H(+)</text>
        <dbReference type="Rhea" id="RHEA:13065"/>
        <dbReference type="ChEBI" id="CHEBI:15377"/>
        <dbReference type="ChEBI" id="CHEBI:15378"/>
        <dbReference type="ChEBI" id="CHEBI:30616"/>
        <dbReference type="ChEBI" id="CHEBI:43474"/>
        <dbReference type="ChEBI" id="CHEBI:456216"/>
        <dbReference type="EC" id="3.6.4.13"/>
    </reaction>
</comment>
<evidence type="ECO:0000256" key="6">
    <source>
        <dbReference type="ARBA" id="ARBA00022840"/>
    </source>
</evidence>
<dbReference type="GO" id="GO:0005829">
    <property type="term" value="C:cytosol"/>
    <property type="evidence" value="ECO:0007669"/>
    <property type="project" value="TreeGrafter"/>
</dbReference>
<dbReference type="InterPro" id="IPR057325">
    <property type="entry name" value="DeaD_dimer"/>
</dbReference>